<protein>
    <recommendedName>
        <fullName evidence="3">NACHT-NTPase and P-loop NTPases N-terminal domain-containing protein</fullName>
    </recommendedName>
</protein>
<dbReference type="AlphaFoldDB" id="A0AAV9GQT5"/>
<organism evidence="1 2">
    <name type="scientific">Podospora aff. communis PSN243</name>
    <dbReference type="NCBI Taxonomy" id="3040156"/>
    <lineage>
        <taxon>Eukaryota</taxon>
        <taxon>Fungi</taxon>
        <taxon>Dikarya</taxon>
        <taxon>Ascomycota</taxon>
        <taxon>Pezizomycotina</taxon>
        <taxon>Sordariomycetes</taxon>
        <taxon>Sordariomycetidae</taxon>
        <taxon>Sordariales</taxon>
        <taxon>Podosporaceae</taxon>
        <taxon>Podospora</taxon>
    </lineage>
</organism>
<evidence type="ECO:0000313" key="1">
    <source>
        <dbReference type="EMBL" id="KAK4450983.1"/>
    </source>
</evidence>
<comment type="caution">
    <text evidence="1">The sequence shown here is derived from an EMBL/GenBank/DDBJ whole genome shotgun (WGS) entry which is preliminary data.</text>
</comment>
<keyword evidence="2" id="KW-1185">Reference proteome</keyword>
<dbReference type="Proteomes" id="UP001321760">
    <property type="component" value="Unassembled WGS sequence"/>
</dbReference>
<dbReference type="EMBL" id="MU865930">
    <property type="protein sequence ID" value="KAK4450983.1"/>
    <property type="molecule type" value="Genomic_DNA"/>
</dbReference>
<name>A0AAV9GQT5_9PEZI</name>
<proteinExistence type="predicted"/>
<reference evidence="1" key="1">
    <citation type="journal article" date="2023" name="Mol. Phylogenet. Evol.">
        <title>Genome-scale phylogeny and comparative genomics of the fungal order Sordariales.</title>
        <authorList>
            <person name="Hensen N."/>
            <person name="Bonometti L."/>
            <person name="Westerberg I."/>
            <person name="Brannstrom I.O."/>
            <person name="Guillou S."/>
            <person name="Cros-Aarteil S."/>
            <person name="Calhoun S."/>
            <person name="Haridas S."/>
            <person name="Kuo A."/>
            <person name="Mondo S."/>
            <person name="Pangilinan J."/>
            <person name="Riley R."/>
            <person name="LaButti K."/>
            <person name="Andreopoulos B."/>
            <person name="Lipzen A."/>
            <person name="Chen C."/>
            <person name="Yan M."/>
            <person name="Daum C."/>
            <person name="Ng V."/>
            <person name="Clum A."/>
            <person name="Steindorff A."/>
            <person name="Ohm R.A."/>
            <person name="Martin F."/>
            <person name="Silar P."/>
            <person name="Natvig D.O."/>
            <person name="Lalanne C."/>
            <person name="Gautier V."/>
            <person name="Ament-Velasquez S.L."/>
            <person name="Kruys A."/>
            <person name="Hutchinson M.I."/>
            <person name="Powell A.J."/>
            <person name="Barry K."/>
            <person name="Miller A.N."/>
            <person name="Grigoriev I.V."/>
            <person name="Debuchy R."/>
            <person name="Gladieux P."/>
            <person name="Hiltunen Thoren M."/>
            <person name="Johannesson H."/>
        </authorList>
    </citation>
    <scope>NUCLEOTIDE SEQUENCE</scope>
    <source>
        <strain evidence="1">PSN243</strain>
    </source>
</reference>
<accession>A0AAV9GQT5</accession>
<evidence type="ECO:0000313" key="2">
    <source>
        <dbReference type="Proteomes" id="UP001321760"/>
    </source>
</evidence>
<evidence type="ECO:0008006" key="3">
    <source>
        <dbReference type="Google" id="ProtNLM"/>
    </source>
</evidence>
<reference evidence="1" key="2">
    <citation type="submission" date="2023-05" db="EMBL/GenBank/DDBJ databases">
        <authorList>
            <consortium name="Lawrence Berkeley National Laboratory"/>
            <person name="Steindorff A."/>
            <person name="Hensen N."/>
            <person name="Bonometti L."/>
            <person name="Westerberg I."/>
            <person name="Brannstrom I.O."/>
            <person name="Guillou S."/>
            <person name="Cros-Aarteil S."/>
            <person name="Calhoun S."/>
            <person name="Haridas S."/>
            <person name="Kuo A."/>
            <person name="Mondo S."/>
            <person name="Pangilinan J."/>
            <person name="Riley R."/>
            <person name="Labutti K."/>
            <person name="Andreopoulos B."/>
            <person name="Lipzen A."/>
            <person name="Chen C."/>
            <person name="Yanf M."/>
            <person name="Daum C."/>
            <person name="Ng V."/>
            <person name="Clum A."/>
            <person name="Ohm R."/>
            <person name="Martin F."/>
            <person name="Silar P."/>
            <person name="Natvig D."/>
            <person name="Lalanne C."/>
            <person name="Gautier V."/>
            <person name="Ament-Velasquez S.L."/>
            <person name="Kruys A."/>
            <person name="Hutchinson M.I."/>
            <person name="Powell A.J."/>
            <person name="Barry K."/>
            <person name="Miller A.N."/>
            <person name="Grigoriev I.V."/>
            <person name="Debuchy R."/>
            <person name="Gladieux P."/>
            <person name="Thoren M.H."/>
            <person name="Johannesson H."/>
        </authorList>
    </citation>
    <scope>NUCLEOTIDE SEQUENCE</scope>
    <source>
        <strain evidence="1">PSN243</strain>
    </source>
</reference>
<sequence length="152" mass="17264">MAQDKPRSYPLNEGKLESVRLHESINQLQPTLLRALPALVQKLNPQTIMRKFRGPFEGHDIDHILDTISSNSDKVRDCAEGIRDVTITDIDRKTTRTGSEVDILRQQVTEVLQLQQSMQYAIDAIAGQNSLLQFLTEYCSKHPHIPNPFSDI</sequence>
<gene>
    <name evidence="1" type="ORF">QBC34DRAFT_61106</name>
</gene>